<dbReference type="AlphaFoldDB" id="A0A383UGS0"/>
<evidence type="ECO:0000313" key="4">
    <source>
        <dbReference type="Proteomes" id="UP000275772"/>
    </source>
</evidence>
<feature type="transmembrane region" description="Helical" evidence="2">
    <location>
        <begin position="92"/>
        <end position="112"/>
    </location>
</feature>
<evidence type="ECO:0000313" key="3">
    <source>
        <dbReference type="EMBL" id="SZE99488.1"/>
    </source>
</evidence>
<keyword evidence="2" id="KW-0472">Membrane</keyword>
<evidence type="ECO:0000256" key="1">
    <source>
        <dbReference type="SAM" id="MobiDB-lite"/>
    </source>
</evidence>
<keyword evidence="2" id="KW-0812">Transmembrane</keyword>
<feature type="compositionally biased region" description="Acidic residues" evidence="1">
    <location>
        <begin position="167"/>
        <end position="178"/>
    </location>
</feature>
<dbReference type="SUPFAM" id="SSF103481">
    <property type="entry name" value="Multidrug resistance efflux transporter EmrE"/>
    <property type="match status" value="1"/>
</dbReference>
<dbReference type="VEuPathDB" id="FungiDB:BLGHR1_10239"/>
<dbReference type="EMBL" id="UNSH01000001">
    <property type="protein sequence ID" value="SZE99488.1"/>
    <property type="molecule type" value="Genomic_DNA"/>
</dbReference>
<proteinExistence type="predicted"/>
<organism evidence="3 4">
    <name type="scientific">Blumeria hordei</name>
    <name type="common">Barley powdery mildew</name>
    <name type="synonym">Blumeria graminis f. sp. hordei</name>
    <dbReference type="NCBI Taxonomy" id="2867405"/>
    <lineage>
        <taxon>Eukaryota</taxon>
        <taxon>Fungi</taxon>
        <taxon>Dikarya</taxon>
        <taxon>Ascomycota</taxon>
        <taxon>Pezizomycotina</taxon>
        <taxon>Leotiomycetes</taxon>
        <taxon>Erysiphales</taxon>
        <taxon>Erysiphaceae</taxon>
        <taxon>Blumeria</taxon>
    </lineage>
</organism>
<dbReference type="PANTHER" id="PTHR31965">
    <property type="entry name" value="TRANSMEMBRANE PROTEIN 42"/>
    <property type="match status" value="1"/>
</dbReference>
<evidence type="ECO:0008006" key="5">
    <source>
        <dbReference type="Google" id="ProtNLM"/>
    </source>
</evidence>
<dbReference type="InterPro" id="IPR037185">
    <property type="entry name" value="EmrE-like"/>
</dbReference>
<feature type="transmembrane region" description="Helical" evidence="2">
    <location>
        <begin position="118"/>
        <end position="135"/>
    </location>
</feature>
<dbReference type="PANTHER" id="PTHR31965:SF1">
    <property type="entry name" value="TRANSMEMBRANE PROTEIN 42"/>
    <property type="match status" value="1"/>
</dbReference>
<feature type="transmembrane region" description="Helical" evidence="2">
    <location>
        <begin position="58"/>
        <end position="80"/>
    </location>
</feature>
<evidence type="ECO:0000256" key="2">
    <source>
        <dbReference type="SAM" id="Phobius"/>
    </source>
</evidence>
<gene>
    <name evidence="3" type="ORF">BLGHR1_10239</name>
</gene>
<sequence>MGHEHRNLDWIVLSVASGICAALNGAFAKLTTTELTSSLATVLASWISLESFPSLVEAFVRVVFFALNLIFNGIMWTLFTKALARGTSTTQVSILNTSSNFMITGMLGWVIFSEKLSPTWLIGALLLITGSVIIGHRGESHDDIDGVSKPSSSSSEEYDLLMNDELGLDDDMDNTTDCEVERDSTHLDSQDKSENAKII</sequence>
<reference evidence="3 4" key="1">
    <citation type="submission" date="2017-11" db="EMBL/GenBank/DDBJ databases">
        <authorList>
            <person name="Kracher B."/>
        </authorList>
    </citation>
    <scope>NUCLEOTIDE SEQUENCE [LARGE SCALE GENOMIC DNA]</scope>
    <source>
        <strain evidence="3 4">RACE1</strain>
    </source>
</reference>
<feature type="region of interest" description="Disordered" evidence="1">
    <location>
        <begin position="167"/>
        <end position="199"/>
    </location>
</feature>
<dbReference type="InterPro" id="IPR039632">
    <property type="entry name" value="TMEM42"/>
</dbReference>
<keyword evidence="2" id="KW-1133">Transmembrane helix</keyword>
<protein>
    <recommendedName>
        <fullName evidence="5">EamA domain-containing protein</fullName>
    </recommendedName>
</protein>
<feature type="compositionally biased region" description="Basic and acidic residues" evidence="1">
    <location>
        <begin position="179"/>
        <end position="199"/>
    </location>
</feature>
<name>A0A383UGS0_BLUHO</name>
<dbReference type="Proteomes" id="UP000275772">
    <property type="component" value="Unassembled WGS sequence"/>
</dbReference>
<accession>A0A383UGS0</accession>